<sequence>MKRKFPKIQKLKFSKTAKLTVSFLFLAAFLTFRFYAFESKNKLSRVNQELSNLQKEKDENIKKLESFEKDLENLKKEDQYKKNVALQEEIANIQKTYKGAVLIYEDLIKLKEKTDKTKQFDELFTKILVDLSSRDFLKAQEKINNLSQNIKGEEAKLAASFTIPQSVPENDLAPETGYSRQRVLTDAETFMVSIVAGDLGTTKVVVDTASDSDCFDNCPTLPLATYVSRNGAFAGVNGSYFCPAEYPSCAGKTNSFDLLVMNKNKTYFNSGNNVYSGNPAVIFGGNYIRFVGTVSEWGRDTGPNGVLSNFPLLLSGENISFGGDEDPKKGSKGARSFVANKGNTIFIGVVHNATVAESARVMKALGMENALNLDNGGSTALWYGGYKVGPGRNLPNAIIFIRK</sequence>
<dbReference type="InterPro" id="IPR018711">
    <property type="entry name" value="NAGPA"/>
</dbReference>
<feature type="domain" description="Phosphodiester glycosidase" evidence="2">
    <location>
        <begin position="231"/>
        <end position="400"/>
    </location>
</feature>
<evidence type="ECO:0000256" key="1">
    <source>
        <dbReference type="SAM" id="Coils"/>
    </source>
</evidence>
<dbReference type="EMBL" id="MGHD01000003">
    <property type="protein sequence ID" value="OGM60755.1"/>
    <property type="molecule type" value="Genomic_DNA"/>
</dbReference>
<name>A0A1F8BBK3_9BACT</name>
<dbReference type="STRING" id="1802517.A2892_01795"/>
<comment type="caution">
    <text evidence="3">The sequence shown here is derived from an EMBL/GenBank/DDBJ whole genome shotgun (WGS) entry which is preliminary data.</text>
</comment>
<dbReference type="Proteomes" id="UP000176404">
    <property type="component" value="Unassembled WGS sequence"/>
</dbReference>
<feature type="coiled-coil region" evidence="1">
    <location>
        <begin position="36"/>
        <end position="96"/>
    </location>
</feature>
<dbReference type="Pfam" id="PF09992">
    <property type="entry name" value="NAGPA"/>
    <property type="match status" value="1"/>
</dbReference>
<gene>
    <name evidence="3" type="ORF">A2892_01795</name>
</gene>
<proteinExistence type="predicted"/>
<keyword evidence="1" id="KW-0175">Coiled coil</keyword>
<organism evidence="3 4">
    <name type="scientific">Candidatus Woesebacteria bacterium RIFCSPLOWO2_01_FULL_39_10b</name>
    <dbReference type="NCBI Taxonomy" id="1802517"/>
    <lineage>
        <taxon>Bacteria</taxon>
        <taxon>Candidatus Woeseibacteriota</taxon>
    </lineage>
</organism>
<reference evidence="3 4" key="1">
    <citation type="journal article" date="2016" name="Nat. Commun.">
        <title>Thousands of microbial genomes shed light on interconnected biogeochemical processes in an aquifer system.</title>
        <authorList>
            <person name="Anantharaman K."/>
            <person name="Brown C.T."/>
            <person name="Hug L.A."/>
            <person name="Sharon I."/>
            <person name="Castelle C.J."/>
            <person name="Probst A.J."/>
            <person name="Thomas B.C."/>
            <person name="Singh A."/>
            <person name="Wilkins M.J."/>
            <person name="Karaoz U."/>
            <person name="Brodie E.L."/>
            <person name="Williams K.H."/>
            <person name="Hubbard S.S."/>
            <person name="Banfield J.F."/>
        </authorList>
    </citation>
    <scope>NUCLEOTIDE SEQUENCE [LARGE SCALE GENOMIC DNA]</scope>
</reference>
<dbReference type="AlphaFoldDB" id="A0A1F8BBK3"/>
<evidence type="ECO:0000313" key="3">
    <source>
        <dbReference type="EMBL" id="OGM60755.1"/>
    </source>
</evidence>
<evidence type="ECO:0000313" key="4">
    <source>
        <dbReference type="Proteomes" id="UP000176404"/>
    </source>
</evidence>
<evidence type="ECO:0000259" key="2">
    <source>
        <dbReference type="Pfam" id="PF09992"/>
    </source>
</evidence>
<accession>A0A1F8BBK3</accession>
<protein>
    <recommendedName>
        <fullName evidence="2">Phosphodiester glycosidase domain-containing protein</fullName>
    </recommendedName>
</protein>